<evidence type="ECO:0000256" key="10">
    <source>
        <dbReference type="ARBA" id="ARBA00023136"/>
    </source>
</evidence>
<dbReference type="InterPro" id="IPR025770">
    <property type="entry name" value="PPMT_MeTrfase"/>
</dbReference>
<evidence type="ECO:0000313" key="14">
    <source>
        <dbReference type="EnsemblMetazoa" id="CJA31657.1"/>
    </source>
</evidence>
<comment type="similarity">
    <text evidence="3 13">Belongs to the class VI-like SAM-binding methyltransferase superfamily. Isoprenylcysteine carboxyl methyltransferase family.</text>
</comment>
<reference evidence="15" key="1">
    <citation type="submission" date="2010-08" db="EMBL/GenBank/DDBJ databases">
        <authorList>
            <consortium name="Caenorhabditis japonica Sequencing Consortium"/>
            <person name="Wilson R.K."/>
        </authorList>
    </citation>
    <scope>NUCLEOTIDE SEQUENCE [LARGE SCALE GENOMIC DNA]</scope>
    <source>
        <strain evidence="15">DF5081</strain>
    </source>
</reference>
<evidence type="ECO:0000256" key="12">
    <source>
        <dbReference type="ARBA" id="ARBA00023656"/>
    </source>
</evidence>
<evidence type="ECO:0000256" key="3">
    <source>
        <dbReference type="ARBA" id="ARBA00009140"/>
    </source>
</evidence>
<dbReference type="EnsemblMetazoa" id="CJA31657.1">
    <property type="protein sequence ID" value="CJA31657.1"/>
    <property type="gene ID" value="WBGene00207504"/>
</dbReference>
<evidence type="ECO:0000313" key="15">
    <source>
        <dbReference type="Proteomes" id="UP000005237"/>
    </source>
</evidence>
<evidence type="ECO:0000256" key="11">
    <source>
        <dbReference type="ARBA" id="ARBA00023572"/>
    </source>
</evidence>
<protein>
    <recommendedName>
        <fullName evidence="12 13">Protein-S-isoprenylcysteine O-methyltransferase</fullName>
        <ecNumber evidence="4 13">2.1.1.100</ecNumber>
    </recommendedName>
</protein>
<keyword evidence="13" id="KW-0256">Endoplasmic reticulum</keyword>
<name>A0A8R1IA05_CAEJA</name>
<feature type="transmembrane region" description="Helical" evidence="13">
    <location>
        <begin position="103"/>
        <end position="123"/>
    </location>
</feature>
<keyword evidence="9 13" id="KW-1133">Transmembrane helix</keyword>
<evidence type="ECO:0000256" key="1">
    <source>
        <dbReference type="ARBA" id="ARBA00001450"/>
    </source>
</evidence>
<comment type="subcellular location">
    <subcellularLocation>
        <location evidence="13">Endoplasmic reticulum membrane</location>
        <topology evidence="13">Multi-pass membrane protein</topology>
    </subcellularLocation>
    <subcellularLocation>
        <location evidence="2">Membrane</location>
        <topology evidence="2">Multi-pass membrane protein</topology>
    </subcellularLocation>
</comment>
<keyword evidence="6" id="KW-0808">Transferase</keyword>
<dbReference type="PANTHER" id="PTHR12714">
    <property type="entry name" value="PROTEIN-S ISOPRENYLCYSTEINE O-METHYLTRANSFERASE"/>
    <property type="match status" value="1"/>
</dbReference>
<feature type="transmembrane region" description="Helical" evidence="13">
    <location>
        <begin position="68"/>
        <end position="91"/>
    </location>
</feature>
<feature type="transmembrane region" description="Helical" evidence="13">
    <location>
        <begin position="135"/>
        <end position="160"/>
    </location>
</feature>
<dbReference type="Pfam" id="PF04140">
    <property type="entry name" value="ICMT"/>
    <property type="match status" value="1"/>
</dbReference>
<accession>A0A8R1IA05</accession>
<evidence type="ECO:0000256" key="7">
    <source>
        <dbReference type="ARBA" id="ARBA00022691"/>
    </source>
</evidence>
<keyword evidence="8 13" id="KW-0812">Transmembrane</keyword>
<evidence type="ECO:0000256" key="4">
    <source>
        <dbReference type="ARBA" id="ARBA00012151"/>
    </source>
</evidence>
<keyword evidence="10 13" id="KW-0472">Membrane</keyword>
<keyword evidence="7 13" id="KW-0949">S-adenosyl-L-methionine</keyword>
<dbReference type="EC" id="2.1.1.100" evidence="4 13"/>
<feature type="transmembrane region" description="Helical" evidence="13">
    <location>
        <begin position="29"/>
        <end position="56"/>
    </location>
</feature>
<proteinExistence type="inferred from homology"/>
<dbReference type="GO" id="GO:0004671">
    <property type="term" value="F:protein C-terminal S-isoprenylcysteine carboxyl O-methyltransferase activity"/>
    <property type="evidence" value="ECO:0007669"/>
    <property type="project" value="UniProtKB-EC"/>
</dbReference>
<evidence type="ECO:0000256" key="13">
    <source>
        <dbReference type="RuleBase" id="RU362022"/>
    </source>
</evidence>
<keyword evidence="15" id="KW-1185">Reference proteome</keyword>
<comment type="catalytic activity">
    <reaction evidence="1 13">
        <text>[protein]-C-terminal S-[(2E,6E)-farnesyl]-L-cysteine + S-adenosyl-L-methionine = [protein]-C-terminal S-[(2E,6E)-farnesyl]-L-cysteine methyl ester + S-adenosyl-L-homocysteine</text>
        <dbReference type="Rhea" id="RHEA:21672"/>
        <dbReference type="Rhea" id="RHEA-COMP:12125"/>
        <dbReference type="Rhea" id="RHEA-COMP:12126"/>
        <dbReference type="ChEBI" id="CHEBI:57856"/>
        <dbReference type="ChEBI" id="CHEBI:59789"/>
        <dbReference type="ChEBI" id="CHEBI:90510"/>
        <dbReference type="ChEBI" id="CHEBI:90511"/>
        <dbReference type="EC" id="2.1.1.100"/>
    </reaction>
</comment>
<dbReference type="Proteomes" id="UP000005237">
    <property type="component" value="Unassembled WGS sequence"/>
</dbReference>
<reference evidence="14" key="2">
    <citation type="submission" date="2022-06" db="UniProtKB">
        <authorList>
            <consortium name="EnsemblMetazoa"/>
        </authorList>
    </citation>
    <scope>IDENTIFICATION</scope>
    <source>
        <strain evidence="14">DF5081</strain>
    </source>
</reference>
<organism evidence="14 15">
    <name type="scientific">Caenorhabditis japonica</name>
    <dbReference type="NCBI Taxonomy" id="281687"/>
    <lineage>
        <taxon>Eukaryota</taxon>
        <taxon>Metazoa</taxon>
        <taxon>Ecdysozoa</taxon>
        <taxon>Nematoda</taxon>
        <taxon>Chromadorea</taxon>
        <taxon>Rhabditida</taxon>
        <taxon>Rhabditina</taxon>
        <taxon>Rhabditomorpha</taxon>
        <taxon>Rhabditoidea</taxon>
        <taxon>Rhabditidae</taxon>
        <taxon>Peloderinae</taxon>
        <taxon>Caenorhabditis</taxon>
    </lineage>
</organism>
<keyword evidence="5 13" id="KW-0489">Methyltransferase</keyword>
<evidence type="ECO:0000256" key="9">
    <source>
        <dbReference type="ARBA" id="ARBA00022989"/>
    </source>
</evidence>
<comment type="function">
    <text evidence="11">Catalyzes the post-translational methylation of isoprenylated C-terminal cysteine residues.</text>
</comment>
<evidence type="ECO:0000256" key="6">
    <source>
        <dbReference type="ARBA" id="ARBA00022679"/>
    </source>
</evidence>
<evidence type="ECO:0000256" key="2">
    <source>
        <dbReference type="ARBA" id="ARBA00004141"/>
    </source>
</evidence>
<dbReference type="PROSITE" id="PS51564">
    <property type="entry name" value="SAM_ICMT"/>
    <property type="match status" value="1"/>
</dbReference>
<dbReference type="AlphaFoldDB" id="A0A8R1IA05"/>
<dbReference type="GO" id="GO:0032259">
    <property type="term" value="P:methylation"/>
    <property type="evidence" value="ECO:0007669"/>
    <property type="project" value="UniProtKB-KW"/>
</dbReference>
<dbReference type="Gene3D" id="1.20.120.1630">
    <property type="match status" value="1"/>
</dbReference>
<dbReference type="PANTHER" id="PTHR12714:SF9">
    <property type="entry name" value="PROTEIN-S-ISOPRENYLCYSTEINE O-METHYLTRANSFERASE"/>
    <property type="match status" value="1"/>
</dbReference>
<feature type="transmembrane region" description="Helical" evidence="13">
    <location>
        <begin position="225"/>
        <end position="248"/>
    </location>
</feature>
<evidence type="ECO:0000256" key="5">
    <source>
        <dbReference type="ARBA" id="ARBA00022603"/>
    </source>
</evidence>
<sequence length="292" mass="33599">MPPLPPPTFLERVAFHLKSDDDFRTATGAFTVAFLLISTISIGYSVFLGIFASFPLLGIAYLYARRRVYVNTAILMPATFLGCAVAAPLSYSIQHEGELMEHLSRYFTFLFLFHFSEFVFTALSNRRSLRPDSFLLNHSVGYWVAASVSWIEFLIEAYFFPDLKKYPILWIGTIGCIIGEICRKLAMVHAGLGFTHRLAMTKRSDHRLVKDGIYAYMRHPGYFGWFLWAVSTQIILCNPICFVVYTYVTWHFFASRIYDEEKDLIAFFGDVYVEYQQNVWVGVPLVAGYRRP</sequence>
<dbReference type="GO" id="GO:0005789">
    <property type="term" value="C:endoplasmic reticulum membrane"/>
    <property type="evidence" value="ECO:0007669"/>
    <property type="project" value="UniProtKB-SubCell"/>
</dbReference>
<evidence type="ECO:0000256" key="8">
    <source>
        <dbReference type="ARBA" id="ARBA00022692"/>
    </source>
</evidence>
<dbReference type="InterPro" id="IPR007269">
    <property type="entry name" value="ICMT_MeTrfase"/>
</dbReference>